<dbReference type="Proteomes" id="UP000254487">
    <property type="component" value="Unassembled WGS sequence"/>
</dbReference>
<evidence type="ECO:0000313" key="1">
    <source>
        <dbReference type="EMBL" id="STV26516.1"/>
    </source>
</evidence>
<sequence>MSPLLIITPLSGECLGLRVERSTWNRLAWSQDFTKTATWAASGVVLTPAAAVAPDGNLTATKMIEATDTAAAVRKLAATTTAEGTKSNPFAFSIFAKANTANVLQLSAVGAFPEPTFVNFDLKNGRLGKTSTGSTSRGLLQASIEPFRNGWYRCSIVIIPYSATNPEFTLALTESDSSAEAMPSYLPATPKSVFIWGAQAEFSDGTSSYIPTNGAELQRASDTCTTPTVATFVKADAGTVLVSVAFPHSVMALTETYGSLSCAAVIDNSVVGPHVRFAYRNANVDGNYGAVLGVVPDATGKAQNLEIPSMAPVPDSEQSCIFSFDATELKTKLFDGYNWYERSLTAAPPALNRLCIGRGVPGFQQLSEGVYQKNSLLANRPD</sequence>
<reference evidence="1 2" key="1">
    <citation type="submission" date="2018-06" db="EMBL/GenBank/DDBJ databases">
        <authorList>
            <consortium name="Pathogen Informatics"/>
            <person name="Doyle S."/>
        </authorList>
    </citation>
    <scope>NUCLEOTIDE SEQUENCE [LARGE SCALE GENOMIC DNA]</scope>
    <source>
        <strain evidence="1 2">NCTC10313</strain>
    </source>
</reference>
<gene>
    <name evidence="1" type="ORF">NCTC10313_06508</name>
</gene>
<dbReference type="AlphaFoldDB" id="A0A378B0S3"/>
<accession>A0A378B0S3</accession>
<organism evidence="1 2">
    <name type="scientific">Klebsiella pneumoniae subsp. ozaenae</name>
    <dbReference type="NCBI Taxonomy" id="574"/>
    <lineage>
        <taxon>Bacteria</taxon>
        <taxon>Pseudomonadati</taxon>
        <taxon>Pseudomonadota</taxon>
        <taxon>Gammaproteobacteria</taxon>
        <taxon>Enterobacterales</taxon>
        <taxon>Enterobacteriaceae</taxon>
        <taxon>Klebsiella/Raoultella group</taxon>
        <taxon>Klebsiella</taxon>
        <taxon>Klebsiella pneumoniae complex</taxon>
    </lineage>
</organism>
<dbReference type="EMBL" id="UGLW01000003">
    <property type="protein sequence ID" value="STV26516.1"/>
    <property type="molecule type" value="Genomic_DNA"/>
</dbReference>
<proteinExistence type="predicted"/>
<name>A0A378B0S3_KLEPO</name>
<evidence type="ECO:0000313" key="2">
    <source>
        <dbReference type="Proteomes" id="UP000254487"/>
    </source>
</evidence>
<protein>
    <submittedName>
        <fullName evidence="1">Uncharacterized protein</fullName>
    </submittedName>
</protein>